<keyword evidence="2" id="KW-1185">Reference proteome</keyword>
<proteinExistence type="predicted"/>
<dbReference type="Proteomes" id="UP001519863">
    <property type="component" value="Unassembled WGS sequence"/>
</dbReference>
<name>A0ABS7B7U0_9ACTN</name>
<dbReference type="RefSeq" id="WP_220146471.1">
    <property type="nucleotide sequence ID" value="NZ_JAHXZI010000014.1"/>
</dbReference>
<gene>
    <name evidence="1" type="ORF">KZ829_25605</name>
</gene>
<organism evidence="1 2">
    <name type="scientific">Actinoplanes hulinensis</name>
    <dbReference type="NCBI Taxonomy" id="1144547"/>
    <lineage>
        <taxon>Bacteria</taxon>
        <taxon>Bacillati</taxon>
        <taxon>Actinomycetota</taxon>
        <taxon>Actinomycetes</taxon>
        <taxon>Micromonosporales</taxon>
        <taxon>Micromonosporaceae</taxon>
        <taxon>Actinoplanes</taxon>
    </lineage>
</organism>
<sequence>MKRRMGLILSAALLVAGVGGLAVHRWYERPPFGPKALGAQATLRLVDQATANAALAPVNAEFADGDGDQILLGRVAWKRPPSARDGSSLRVVLLDKRRHLLPGFIAVTSPNPDQVSSGLDGAVDTAERRYRWLKGAGTQEIGGSFRSSGVVVHVSSLDASPVTFQTVLHARNPETPPESMIATAPVAVPDLLVALICVGPEGQVYWAQRLLN</sequence>
<protein>
    <recommendedName>
        <fullName evidence="3">SURF1-like protein</fullName>
    </recommendedName>
</protein>
<reference evidence="1 2" key="1">
    <citation type="journal article" date="2013" name="Antonie Van Leeuwenhoek">
        <title>Actinoplanes hulinensis sp. nov., a novel actinomycete isolated from soybean root (Glycine max (L.) Merr).</title>
        <authorList>
            <person name="Shen Y."/>
            <person name="Liu C."/>
            <person name="Wang X."/>
            <person name="Zhao J."/>
            <person name="Jia F."/>
            <person name="Zhang Y."/>
            <person name="Wang L."/>
            <person name="Yang D."/>
            <person name="Xiang W."/>
        </authorList>
    </citation>
    <scope>NUCLEOTIDE SEQUENCE [LARGE SCALE GENOMIC DNA]</scope>
    <source>
        <strain evidence="1 2">NEAU-M9</strain>
    </source>
</reference>
<evidence type="ECO:0000313" key="2">
    <source>
        <dbReference type="Proteomes" id="UP001519863"/>
    </source>
</evidence>
<evidence type="ECO:0000313" key="1">
    <source>
        <dbReference type="EMBL" id="MBW6437125.1"/>
    </source>
</evidence>
<accession>A0ABS7B7U0</accession>
<comment type="caution">
    <text evidence="1">The sequence shown here is derived from an EMBL/GenBank/DDBJ whole genome shotgun (WGS) entry which is preliminary data.</text>
</comment>
<evidence type="ECO:0008006" key="3">
    <source>
        <dbReference type="Google" id="ProtNLM"/>
    </source>
</evidence>
<dbReference type="EMBL" id="JAHXZI010000014">
    <property type="protein sequence ID" value="MBW6437125.1"/>
    <property type="molecule type" value="Genomic_DNA"/>
</dbReference>